<dbReference type="STRING" id="930090.W6YTI7"/>
<evidence type="ECO:0000256" key="1">
    <source>
        <dbReference type="SAM" id="MobiDB-lite"/>
    </source>
</evidence>
<organism evidence="2 3">
    <name type="scientific">Bipolaris oryzae ATCC 44560</name>
    <dbReference type="NCBI Taxonomy" id="930090"/>
    <lineage>
        <taxon>Eukaryota</taxon>
        <taxon>Fungi</taxon>
        <taxon>Dikarya</taxon>
        <taxon>Ascomycota</taxon>
        <taxon>Pezizomycotina</taxon>
        <taxon>Dothideomycetes</taxon>
        <taxon>Pleosporomycetidae</taxon>
        <taxon>Pleosporales</taxon>
        <taxon>Pleosporineae</taxon>
        <taxon>Pleosporaceae</taxon>
        <taxon>Bipolaris</taxon>
    </lineage>
</organism>
<evidence type="ECO:0000313" key="3">
    <source>
        <dbReference type="Proteomes" id="UP000054032"/>
    </source>
</evidence>
<accession>W6YTI7</accession>
<feature type="region of interest" description="Disordered" evidence="1">
    <location>
        <begin position="21"/>
        <end position="60"/>
    </location>
</feature>
<dbReference type="GeneID" id="19119104"/>
<dbReference type="EMBL" id="KI964135">
    <property type="protein sequence ID" value="EUC40853.1"/>
    <property type="molecule type" value="Genomic_DNA"/>
</dbReference>
<dbReference type="HOGENOM" id="CLU_2941368_0_0_1"/>
<name>W6YTI7_COCMI</name>
<feature type="compositionally biased region" description="Basic and acidic residues" evidence="1">
    <location>
        <begin position="42"/>
        <end position="60"/>
    </location>
</feature>
<keyword evidence="3" id="KW-1185">Reference proteome</keyword>
<protein>
    <submittedName>
        <fullName evidence="2">Uncharacterized protein</fullName>
    </submittedName>
</protein>
<proteinExistence type="predicted"/>
<dbReference type="AlphaFoldDB" id="W6YTI7"/>
<dbReference type="KEGG" id="bor:COCMIDRAFT_107720"/>
<sequence>MSGKGWWNNALSGLESRLDTILAEDGSTGPKPAATDGATKTDGTDKAAGVDKKLAVETGG</sequence>
<gene>
    <name evidence="2" type="ORF">COCMIDRAFT_107720</name>
</gene>
<dbReference type="RefSeq" id="XP_007692630.1">
    <property type="nucleotide sequence ID" value="XM_007694440.1"/>
</dbReference>
<reference evidence="2 3" key="1">
    <citation type="journal article" date="2013" name="PLoS Genet.">
        <title>Comparative genome structure, secondary metabolite, and effector coding capacity across Cochliobolus pathogens.</title>
        <authorList>
            <person name="Condon B.J."/>
            <person name="Leng Y."/>
            <person name="Wu D."/>
            <person name="Bushley K.E."/>
            <person name="Ohm R.A."/>
            <person name="Otillar R."/>
            <person name="Martin J."/>
            <person name="Schackwitz W."/>
            <person name="Grimwood J."/>
            <person name="MohdZainudin N."/>
            <person name="Xue C."/>
            <person name="Wang R."/>
            <person name="Manning V.A."/>
            <person name="Dhillon B."/>
            <person name="Tu Z.J."/>
            <person name="Steffenson B.J."/>
            <person name="Salamov A."/>
            <person name="Sun H."/>
            <person name="Lowry S."/>
            <person name="LaButti K."/>
            <person name="Han J."/>
            <person name="Copeland A."/>
            <person name="Lindquist E."/>
            <person name="Barry K."/>
            <person name="Schmutz J."/>
            <person name="Baker S.E."/>
            <person name="Ciuffetti L.M."/>
            <person name="Grigoriev I.V."/>
            <person name="Zhong S."/>
            <person name="Turgeon B.G."/>
        </authorList>
    </citation>
    <scope>NUCLEOTIDE SEQUENCE [LARGE SCALE GENOMIC DNA]</scope>
    <source>
        <strain evidence="2 3">ATCC 44560</strain>
    </source>
</reference>
<feature type="compositionally biased region" description="Low complexity" evidence="1">
    <location>
        <begin position="30"/>
        <end position="41"/>
    </location>
</feature>
<evidence type="ECO:0000313" key="2">
    <source>
        <dbReference type="EMBL" id="EUC40853.1"/>
    </source>
</evidence>
<dbReference type="Proteomes" id="UP000054032">
    <property type="component" value="Unassembled WGS sequence"/>
</dbReference>